<name>A0A852SBK6_9MICO</name>
<protein>
    <recommendedName>
        <fullName evidence="3">Transglutaminase-like domain-containing protein</fullName>
    </recommendedName>
</protein>
<dbReference type="InterPro" id="IPR002931">
    <property type="entry name" value="Transglutaminase-like"/>
</dbReference>
<evidence type="ECO:0000256" key="2">
    <source>
        <dbReference type="SAM" id="Phobius"/>
    </source>
</evidence>
<feature type="compositionally biased region" description="Pro residues" evidence="1">
    <location>
        <begin position="612"/>
        <end position="623"/>
    </location>
</feature>
<feature type="region of interest" description="Disordered" evidence="1">
    <location>
        <begin position="584"/>
        <end position="637"/>
    </location>
</feature>
<evidence type="ECO:0000259" key="3">
    <source>
        <dbReference type="SMART" id="SM00460"/>
    </source>
</evidence>
<dbReference type="InterPro" id="IPR021878">
    <property type="entry name" value="TgpA_N"/>
</dbReference>
<reference evidence="4 5" key="1">
    <citation type="submission" date="2020-07" db="EMBL/GenBank/DDBJ databases">
        <title>Sequencing the genomes of 1000 actinobacteria strains.</title>
        <authorList>
            <person name="Klenk H.-P."/>
        </authorList>
    </citation>
    <scope>NUCLEOTIDE SEQUENCE [LARGE SCALE GENOMIC DNA]</scope>
    <source>
        <strain evidence="4 5">DSM 26474</strain>
    </source>
</reference>
<dbReference type="Gene3D" id="3.10.620.30">
    <property type="match status" value="1"/>
</dbReference>
<accession>A0A852SBK6</accession>
<feature type="transmembrane region" description="Helical" evidence="2">
    <location>
        <begin position="91"/>
        <end position="117"/>
    </location>
</feature>
<feature type="region of interest" description="Disordered" evidence="1">
    <location>
        <begin position="1"/>
        <end position="22"/>
    </location>
</feature>
<keyword evidence="2" id="KW-0812">Transmembrane</keyword>
<dbReference type="SMART" id="SM00460">
    <property type="entry name" value="TGc"/>
    <property type="match status" value="1"/>
</dbReference>
<dbReference type="PANTHER" id="PTHR42736:SF1">
    <property type="entry name" value="PROTEIN-GLUTAMINE GAMMA-GLUTAMYLTRANSFERASE"/>
    <property type="match status" value="1"/>
</dbReference>
<dbReference type="RefSeq" id="WP_179547045.1">
    <property type="nucleotide sequence ID" value="NZ_BSEW01000001.1"/>
</dbReference>
<feature type="compositionally biased region" description="Low complexity" evidence="1">
    <location>
        <begin position="794"/>
        <end position="817"/>
    </location>
</feature>
<dbReference type="Pfam" id="PF11992">
    <property type="entry name" value="TgpA_N"/>
    <property type="match status" value="1"/>
</dbReference>
<dbReference type="Pfam" id="PF01841">
    <property type="entry name" value="Transglut_core"/>
    <property type="match status" value="1"/>
</dbReference>
<feature type="transmembrane region" description="Helical" evidence="2">
    <location>
        <begin position="201"/>
        <end position="220"/>
    </location>
</feature>
<dbReference type="InterPro" id="IPR038765">
    <property type="entry name" value="Papain-like_cys_pep_sf"/>
</dbReference>
<keyword evidence="5" id="KW-1185">Reference proteome</keyword>
<evidence type="ECO:0000313" key="5">
    <source>
        <dbReference type="Proteomes" id="UP000549913"/>
    </source>
</evidence>
<dbReference type="EMBL" id="JACCBM010000001">
    <property type="protein sequence ID" value="NYD69782.1"/>
    <property type="molecule type" value="Genomic_DNA"/>
</dbReference>
<dbReference type="AlphaFoldDB" id="A0A852SBK6"/>
<feature type="domain" description="Transglutaminase-like" evidence="3">
    <location>
        <begin position="518"/>
        <end position="589"/>
    </location>
</feature>
<keyword evidence="2" id="KW-0472">Membrane</keyword>
<comment type="caution">
    <text evidence="4">The sequence shown here is derived from an EMBL/GenBank/DDBJ whole genome shotgun (WGS) entry which is preliminary data.</text>
</comment>
<proteinExistence type="predicted"/>
<dbReference type="Proteomes" id="UP000549913">
    <property type="component" value="Unassembled WGS sequence"/>
</dbReference>
<feature type="transmembrane region" description="Helical" evidence="2">
    <location>
        <begin position="178"/>
        <end position="195"/>
    </location>
</feature>
<feature type="transmembrane region" description="Helical" evidence="2">
    <location>
        <begin position="644"/>
        <end position="671"/>
    </location>
</feature>
<feature type="region of interest" description="Disordered" evidence="1">
    <location>
        <begin position="788"/>
        <end position="839"/>
    </location>
</feature>
<evidence type="ECO:0000256" key="1">
    <source>
        <dbReference type="SAM" id="MobiDB-lite"/>
    </source>
</evidence>
<dbReference type="SUPFAM" id="SSF54001">
    <property type="entry name" value="Cysteine proteinases"/>
    <property type="match status" value="1"/>
</dbReference>
<feature type="transmembrane region" description="Helical" evidence="2">
    <location>
        <begin position="64"/>
        <end position="85"/>
    </location>
</feature>
<dbReference type="PANTHER" id="PTHR42736">
    <property type="entry name" value="PROTEIN-GLUTAMINE GAMMA-GLUTAMYLTRANSFERASE"/>
    <property type="match status" value="1"/>
</dbReference>
<gene>
    <name evidence="4" type="ORF">BJ984_000940</name>
</gene>
<feature type="transmembrane region" description="Helical" evidence="2">
    <location>
        <begin position="254"/>
        <end position="276"/>
    </location>
</feature>
<sequence length="839" mass="87304">MTTASSPRRASAASPRRAARASTPLLPPLPAAARPAWSIATDAGVVLLLAIVSVLTLGPAFGGVGYLVAGIGGAVLGILIGAAGWRLSWNLLIVAAATVVVYLLFGGPLAAPGTTILGVVPTLDTLRTLVLGIVFSWKDALTLVVPVGQFDGTLVVPFLSALVATVLATSFALRLKHAGWALLPLTLLFVLGIAFGTREAAFPVVLGLAFAGIALVWTAWRRQESRARASRGTDLGGGSSLDPATAKALRTTRLAAGAGLVVGALVVGAVTGGLLVPASAREVLRDNVVPPLDLHDYASPLVGFRSYVRDFKDESLFTVKGLPTDARIRLATLDSYDGIVYDVAGDGTEGSGTFTRVSSEIANDVAGEPVSVDIGVTGLTGVWMPDLGYLDGLRFTGDRADSLEGALHYNAATGVALDTLGVRDGDSYTVDAVLPPTFTDEQLASRSIDSVALPRASGVPDVVSSLASEYVGDADTPIEEVRNLAANLSQNGFFSHGLEGEAVSRAGHGAERIASMLAAEQMVGDDEQYSVAMALMVRSLGMPARVVMGFHPDEYAGPDATQEITGDDLHAWVEVPFEGAGWVAFDPTPPEDQVPLEEAPKPKSDPKAQVLQPPPPPQAPAELPPDIRTEDTEQEDAEKDGFDFLPVALAVGGGLLLLILILGPLLAIALLKLRRRKRRRLAPRPADRVSGGWDEIVDRAGDLGTPVPAGVTRRDGARVLATAYPSAPVLDVATKADSSVFGPGEPADDEVERYWTEVDAVVSTMAASVSWWTRFKARWSVRSLLRGRKAPGTARAGDAASGPGRAAAAEPDVTPAAGRGRTVDTGPADRATTPGGDTP</sequence>
<dbReference type="InterPro" id="IPR052901">
    <property type="entry name" value="Bact_TGase-like"/>
</dbReference>
<organism evidence="4 5">
    <name type="scientific">Herbiconiux flava</name>
    <dbReference type="NCBI Taxonomy" id="881268"/>
    <lineage>
        <taxon>Bacteria</taxon>
        <taxon>Bacillati</taxon>
        <taxon>Actinomycetota</taxon>
        <taxon>Actinomycetes</taxon>
        <taxon>Micrococcales</taxon>
        <taxon>Microbacteriaceae</taxon>
        <taxon>Herbiconiux</taxon>
    </lineage>
</organism>
<keyword evidence="2" id="KW-1133">Transmembrane helix</keyword>
<evidence type="ECO:0000313" key="4">
    <source>
        <dbReference type="EMBL" id="NYD69782.1"/>
    </source>
</evidence>
<feature type="transmembrane region" description="Helical" evidence="2">
    <location>
        <begin position="154"/>
        <end position="173"/>
    </location>
</feature>
<feature type="transmembrane region" description="Helical" evidence="2">
    <location>
        <begin position="36"/>
        <end position="57"/>
    </location>
</feature>